<feature type="domain" description="MoxR-vWA-beta-propeller ternary system" evidence="3">
    <location>
        <begin position="766"/>
        <end position="846"/>
    </location>
</feature>
<evidence type="ECO:0000313" key="5">
    <source>
        <dbReference type="Proteomes" id="UP001597548"/>
    </source>
</evidence>
<dbReference type="InterPro" id="IPR013823">
    <property type="entry name" value="Ribosomal_bL12_C"/>
</dbReference>
<dbReference type="EMBL" id="JBHUOS010000007">
    <property type="protein sequence ID" value="MFD2915607.1"/>
    <property type="molecule type" value="Genomic_DNA"/>
</dbReference>
<proteinExistence type="predicted"/>
<evidence type="ECO:0000259" key="3">
    <source>
        <dbReference type="Pfam" id="PF19917"/>
    </source>
</evidence>
<dbReference type="GO" id="GO:0005840">
    <property type="term" value="C:ribosome"/>
    <property type="evidence" value="ECO:0007669"/>
    <property type="project" value="UniProtKB-KW"/>
</dbReference>
<accession>A0ABW5ZRQ6</accession>
<feature type="domain" description="MoxR-vWA-beta-propeller ternary system" evidence="2">
    <location>
        <begin position="35"/>
        <end position="186"/>
    </location>
</feature>
<dbReference type="SUPFAM" id="SSF54736">
    <property type="entry name" value="ClpS-like"/>
    <property type="match status" value="1"/>
</dbReference>
<comment type="caution">
    <text evidence="4">The sequence shown here is derived from an EMBL/GenBank/DDBJ whole genome shotgun (WGS) entry which is preliminary data.</text>
</comment>
<evidence type="ECO:0000259" key="2">
    <source>
        <dbReference type="Pfam" id="PF19915"/>
    </source>
</evidence>
<dbReference type="Pfam" id="PF00542">
    <property type="entry name" value="Ribosomal_L12"/>
    <property type="match status" value="1"/>
</dbReference>
<protein>
    <submittedName>
        <fullName evidence="4">Ribosomal protein L7/L12</fullName>
    </submittedName>
</protein>
<dbReference type="InterPro" id="IPR045553">
    <property type="entry name" value="bpX1"/>
</dbReference>
<keyword evidence="5" id="KW-1185">Reference proteome</keyword>
<dbReference type="Gene3D" id="3.30.1390.10">
    <property type="match status" value="1"/>
</dbReference>
<sequence length="851" mass="98806">MHNYFNTYKGYFWHWDCDEEHVNDETHYLATITDGQSIAYYPKIKGLLEDLKHQGLPPFGSILLVLIATNENIDEVTSNHLERLLLNIDDSKTTLNAIEVLDLIKNLPYRLKTGSNLSLLLQTLFKECHNRMAIPKSKQLLNNLENTYYNYYISLETVENKNQSIFHKDIRAISLLIRRFKSTEDISNAMQNIPKNDLAETLELEETISKEDNVDKSLIEQLTENKSTYQIGSLIKRIWSGLNIPMHNNLPSSQPLGGVSDITNKGDFSRLLISEFAYDDDTFMSRVTNNEALYIERETPPETNDKHRVFLIDASLKNWGIPKVLSFATTLAIAQHPKSNYKYSAFIVGQDYEEAPIQTLVDVIDSQQVLSGGLQASQGLSKYFHDFDDDSNRELFFLTEAKNLEHPDLQNIMYQFHEQFNYIITTQTSGDIDFYKHQNRSRKHFQHILLPYEDIWNSERPKNKTSKPITSSDIHIDHLLLEPIDITSVKIIPFEETYYLIQNSNVYSLTSAGFDKGLQLVMEDIPYSRDYQYTIVRHESKALILVVFYLAEKRLTKINLKTKESSSNIIANKSISNYQTVLFSEENNIIISSDNSFWNITEDSKSFFKLKGTVAFSESMNTYFDKIHEFRRELRLHKVRYDILKNLDHIRAKRGSNAILYLIINDFLLENEYIKSTNQSRYQYALRAGTSVYIEKKQILILKRRGDKPLSVVKYLKENLKFNLKQAKETVETSPCVISKQLSFDEAERFKKEIENLGATCYLKTDYFESKDGSTIHIKNGQLIFNSSKKFIPAFYITSVLNQRIAMATQGEFAGNTYYLPVNHKLTAIETQEFYKKYINPFLNQILEYED</sequence>
<dbReference type="Pfam" id="PF19917">
    <property type="entry name" value="bpX1"/>
    <property type="match status" value="1"/>
</dbReference>
<keyword evidence="4" id="KW-0689">Ribosomal protein</keyword>
<evidence type="ECO:0000313" key="4">
    <source>
        <dbReference type="EMBL" id="MFD2915607.1"/>
    </source>
</evidence>
<feature type="domain" description="Large ribosomal subunit protein bL12 C-terminal" evidence="1">
    <location>
        <begin position="701"/>
        <end position="764"/>
    </location>
</feature>
<reference evidence="5" key="1">
    <citation type="journal article" date="2019" name="Int. J. Syst. Evol. Microbiol.">
        <title>The Global Catalogue of Microorganisms (GCM) 10K type strain sequencing project: providing services to taxonomists for standard genome sequencing and annotation.</title>
        <authorList>
            <consortium name="The Broad Institute Genomics Platform"/>
            <consortium name="The Broad Institute Genome Sequencing Center for Infectious Disease"/>
            <person name="Wu L."/>
            <person name="Ma J."/>
        </authorList>
    </citation>
    <scope>NUCLEOTIDE SEQUENCE [LARGE SCALE GENOMIC DNA]</scope>
    <source>
        <strain evidence="5">KCTC 32514</strain>
    </source>
</reference>
<name>A0ABW5ZRQ6_9FLAO</name>
<dbReference type="InterPro" id="IPR045554">
    <property type="entry name" value="bpX0"/>
</dbReference>
<gene>
    <name evidence="4" type="ORF">ACFS29_08155</name>
</gene>
<dbReference type="RefSeq" id="WP_194509500.1">
    <property type="nucleotide sequence ID" value="NZ_JADILU010000008.1"/>
</dbReference>
<dbReference type="Pfam" id="PF19915">
    <property type="entry name" value="bpX0"/>
    <property type="match status" value="1"/>
</dbReference>
<keyword evidence="4" id="KW-0687">Ribonucleoprotein</keyword>
<organism evidence="4 5">
    <name type="scientific">Psychroserpens luteus</name>
    <dbReference type="NCBI Taxonomy" id="1434066"/>
    <lineage>
        <taxon>Bacteria</taxon>
        <taxon>Pseudomonadati</taxon>
        <taxon>Bacteroidota</taxon>
        <taxon>Flavobacteriia</taxon>
        <taxon>Flavobacteriales</taxon>
        <taxon>Flavobacteriaceae</taxon>
        <taxon>Psychroserpens</taxon>
    </lineage>
</organism>
<dbReference type="InterPro" id="IPR014719">
    <property type="entry name" value="Ribosomal_bL12_C/ClpS-like"/>
</dbReference>
<dbReference type="Proteomes" id="UP001597548">
    <property type="component" value="Unassembled WGS sequence"/>
</dbReference>
<evidence type="ECO:0000259" key="1">
    <source>
        <dbReference type="Pfam" id="PF00542"/>
    </source>
</evidence>